<name>A0A6I2MGK2_9BACI</name>
<comment type="caution">
    <text evidence="3">The sequence shown here is derived from an EMBL/GenBank/DDBJ whole genome shotgun (WGS) entry which is preliminary data.</text>
</comment>
<feature type="domain" description="Beta-lactamase-related" evidence="2">
    <location>
        <begin position="12"/>
        <end position="343"/>
    </location>
</feature>
<keyword evidence="1 3" id="KW-0378">Hydrolase</keyword>
<evidence type="ECO:0000256" key="1">
    <source>
        <dbReference type="ARBA" id="ARBA00022801"/>
    </source>
</evidence>
<keyword evidence="4" id="KW-1185">Reference proteome</keyword>
<evidence type="ECO:0000259" key="2">
    <source>
        <dbReference type="Pfam" id="PF00144"/>
    </source>
</evidence>
<protein>
    <submittedName>
        <fullName evidence="3">Serine hydrolase</fullName>
    </submittedName>
</protein>
<dbReference type="InterPro" id="IPR050789">
    <property type="entry name" value="Diverse_Enzym_Activities"/>
</dbReference>
<dbReference type="SUPFAM" id="SSF56601">
    <property type="entry name" value="beta-lactamase/transpeptidase-like"/>
    <property type="match status" value="1"/>
</dbReference>
<accession>A0A6I2MGK2</accession>
<dbReference type="PANTHER" id="PTHR43283:SF11">
    <property type="entry name" value="BETA-LACTAMASE-RELATED DOMAIN-CONTAINING PROTEIN"/>
    <property type="match status" value="1"/>
</dbReference>
<dbReference type="InterPro" id="IPR012338">
    <property type="entry name" value="Beta-lactam/transpept-like"/>
</dbReference>
<gene>
    <name evidence="3" type="ORF">GJU41_19595</name>
</gene>
<evidence type="ECO:0000313" key="3">
    <source>
        <dbReference type="EMBL" id="MRX56166.1"/>
    </source>
</evidence>
<dbReference type="AlphaFoldDB" id="A0A6I2MGK2"/>
<dbReference type="PANTHER" id="PTHR43283">
    <property type="entry name" value="BETA-LACTAMASE-RELATED"/>
    <property type="match status" value="1"/>
</dbReference>
<sequence length="364" mass="40708">MLERQFERKLNLEKRLKQHRIPGIGISAFSDSCVNWSFSMGVVESGTKIKVNKDTLFNGCSISKMVSCLGVLRLAQHGIVNLEEDVNKYLKSWKVNENSFTDKKKVTLLNLLAHQSGFIDPDGSFEAFNKNDIYPSLANILAGKTSYNSENLYVKYEPETEFIYSDAGFCIIEQIIEDVTGKTFSVAMEHLIFKPLGLRRTFFWKYSDNEILKRMNIKRCDIGVGHTANGLPIEGKQVHYPNLAGSGIWSTPAEMAIITIEIIKAWNGEYSSILCQESACKMLAGFGCDKFVGLGIFVPQKNGKLAMVSKGWGVGFQSILIADPNLKRGVIVMINSDPGKPQEESLIGEIINEINDFYGWSLFL</sequence>
<dbReference type="InterPro" id="IPR001466">
    <property type="entry name" value="Beta-lactam-related"/>
</dbReference>
<evidence type="ECO:0000313" key="4">
    <source>
        <dbReference type="Proteomes" id="UP000441585"/>
    </source>
</evidence>
<reference evidence="3 4" key="1">
    <citation type="submission" date="2019-11" db="EMBL/GenBank/DDBJ databases">
        <title>Bacillus idriensis genome.</title>
        <authorList>
            <person name="Konopka E.N."/>
            <person name="Newman J.D."/>
        </authorList>
    </citation>
    <scope>NUCLEOTIDE SEQUENCE [LARGE SCALE GENOMIC DNA]</scope>
    <source>
        <strain evidence="3 4">DSM 19097</strain>
    </source>
</reference>
<dbReference type="Proteomes" id="UP000441585">
    <property type="component" value="Unassembled WGS sequence"/>
</dbReference>
<dbReference type="Pfam" id="PF00144">
    <property type="entry name" value="Beta-lactamase"/>
    <property type="match status" value="1"/>
</dbReference>
<dbReference type="GO" id="GO:0016787">
    <property type="term" value="F:hydrolase activity"/>
    <property type="evidence" value="ECO:0007669"/>
    <property type="project" value="UniProtKB-KW"/>
</dbReference>
<dbReference type="Gene3D" id="3.40.710.10">
    <property type="entry name" value="DD-peptidase/beta-lactamase superfamily"/>
    <property type="match status" value="1"/>
</dbReference>
<dbReference type="EMBL" id="WKKF01000009">
    <property type="protein sequence ID" value="MRX56166.1"/>
    <property type="molecule type" value="Genomic_DNA"/>
</dbReference>
<organism evidence="3 4">
    <name type="scientific">Metabacillus idriensis</name>
    <dbReference type="NCBI Taxonomy" id="324768"/>
    <lineage>
        <taxon>Bacteria</taxon>
        <taxon>Bacillati</taxon>
        <taxon>Bacillota</taxon>
        <taxon>Bacilli</taxon>
        <taxon>Bacillales</taxon>
        <taxon>Bacillaceae</taxon>
        <taxon>Metabacillus</taxon>
    </lineage>
</organism>
<proteinExistence type="predicted"/>